<sequence length="144" mass="16004">METRHALRRLGVMRGAIHFLGLPDGGTSVDDCRRVLARQIRRLPRLDLIAGPAGRRAPRSPGRRHRARNDGQAPAAARLPGVATAALRRGPLTTLPVSSAAKRSLIRVHYTQLGHIRDDPEGFEIKPRELDAFSRPLERYVSLR</sequence>
<evidence type="ECO:0000313" key="3">
    <source>
        <dbReference type="Proteomes" id="UP001201812"/>
    </source>
</evidence>
<dbReference type="SUPFAM" id="SSF102588">
    <property type="entry name" value="LmbE-like"/>
    <property type="match status" value="1"/>
</dbReference>
<evidence type="ECO:0000256" key="1">
    <source>
        <dbReference type="SAM" id="MobiDB-lite"/>
    </source>
</evidence>
<dbReference type="AlphaFoldDB" id="A0AAD4MH97"/>
<dbReference type="Gene3D" id="3.40.50.10320">
    <property type="entry name" value="LmbE-like"/>
    <property type="match status" value="1"/>
</dbReference>
<dbReference type="EMBL" id="JAKKPZ010000571">
    <property type="protein sequence ID" value="KAI1693917.1"/>
    <property type="molecule type" value="Genomic_DNA"/>
</dbReference>
<protein>
    <submittedName>
        <fullName evidence="2">Uncharacterized protein</fullName>
    </submittedName>
</protein>
<feature type="compositionally biased region" description="Basic residues" evidence="1">
    <location>
        <begin position="56"/>
        <end position="67"/>
    </location>
</feature>
<accession>A0AAD4MH97</accession>
<dbReference type="Proteomes" id="UP001201812">
    <property type="component" value="Unassembled WGS sequence"/>
</dbReference>
<comment type="caution">
    <text evidence="2">The sequence shown here is derived from an EMBL/GenBank/DDBJ whole genome shotgun (WGS) entry which is preliminary data.</text>
</comment>
<proteinExistence type="predicted"/>
<keyword evidence="3" id="KW-1185">Reference proteome</keyword>
<evidence type="ECO:0000313" key="2">
    <source>
        <dbReference type="EMBL" id="KAI1693917.1"/>
    </source>
</evidence>
<name>A0AAD4MH97_9BILA</name>
<feature type="region of interest" description="Disordered" evidence="1">
    <location>
        <begin position="51"/>
        <end position="81"/>
    </location>
</feature>
<reference evidence="2" key="1">
    <citation type="submission" date="2022-01" db="EMBL/GenBank/DDBJ databases">
        <title>Genome Sequence Resource for Two Populations of Ditylenchus destructor, the Migratory Endoparasitic Phytonematode.</title>
        <authorList>
            <person name="Zhang H."/>
            <person name="Lin R."/>
            <person name="Xie B."/>
        </authorList>
    </citation>
    <scope>NUCLEOTIDE SEQUENCE</scope>
    <source>
        <strain evidence="2">BazhouSP</strain>
    </source>
</reference>
<gene>
    <name evidence="2" type="ORF">DdX_20385</name>
</gene>
<dbReference type="InterPro" id="IPR024078">
    <property type="entry name" value="LmbE-like_dom_sf"/>
</dbReference>
<organism evidence="2 3">
    <name type="scientific">Ditylenchus destructor</name>
    <dbReference type="NCBI Taxonomy" id="166010"/>
    <lineage>
        <taxon>Eukaryota</taxon>
        <taxon>Metazoa</taxon>
        <taxon>Ecdysozoa</taxon>
        <taxon>Nematoda</taxon>
        <taxon>Chromadorea</taxon>
        <taxon>Rhabditida</taxon>
        <taxon>Tylenchina</taxon>
        <taxon>Tylenchomorpha</taxon>
        <taxon>Sphaerularioidea</taxon>
        <taxon>Anguinidae</taxon>
        <taxon>Anguininae</taxon>
        <taxon>Ditylenchus</taxon>
    </lineage>
</organism>